<protein>
    <submittedName>
        <fullName evidence="1">Uncharacterized protein</fullName>
    </submittedName>
</protein>
<sequence>MEAEWLATVGEGGTIVAPPKAEGNESRWAGWESCNFSFLRVWETLLQLRSNVLARVMGEKARDEWERNKRYASRTFRDKELGAQETGAPTTCSIFVDIVNSPSILINHGPSKQGLPGGLEFDRPKPLGKSTGGAGKSPPALRRIRIPRQIHIHVFIPSFKFIFYFGVGWYYLRISMRESERLCSGEVVVVDKMRGEEVVSTQQREFETRDNYAQTSYETAFGHLADLRAYAATGHRSPCNPARRGVSTPHGIVLERIREGKGLSG</sequence>
<reference evidence="1 2" key="1">
    <citation type="journal article" date="2019" name="Nat. Ecol. Evol.">
        <title>Megaphylogeny resolves global patterns of mushroom evolution.</title>
        <authorList>
            <person name="Varga T."/>
            <person name="Krizsan K."/>
            <person name="Foldi C."/>
            <person name="Dima B."/>
            <person name="Sanchez-Garcia M."/>
            <person name="Sanchez-Ramirez S."/>
            <person name="Szollosi G.J."/>
            <person name="Szarkandi J.G."/>
            <person name="Papp V."/>
            <person name="Albert L."/>
            <person name="Andreopoulos W."/>
            <person name="Angelini C."/>
            <person name="Antonin V."/>
            <person name="Barry K.W."/>
            <person name="Bougher N.L."/>
            <person name="Buchanan P."/>
            <person name="Buyck B."/>
            <person name="Bense V."/>
            <person name="Catcheside P."/>
            <person name="Chovatia M."/>
            <person name="Cooper J."/>
            <person name="Damon W."/>
            <person name="Desjardin D."/>
            <person name="Finy P."/>
            <person name="Geml J."/>
            <person name="Haridas S."/>
            <person name="Hughes K."/>
            <person name="Justo A."/>
            <person name="Karasinski D."/>
            <person name="Kautmanova I."/>
            <person name="Kiss B."/>
            <person name="Kocsube S."/>
            <person name="Kotiranta H."/>
            <person name="LaButti K.M."/>
            <person name="Lechner B.E."/>
            <person name="Liimatainen K."/>
            <person name="Lipzen A."/>
            <person name="Lukacs Z."/>
            <person name="Mihaltcheva S."/>
            <person name="Morgado L.N."/>
            <person name="Niskanen T."/>
            <person name="Noordeloos M.E."/>
            <person name="Ohm R.A."/>
            <person name="Ortiz-Santana B."/>
            <person name="Ovrebo C."/>
            <person name="Racz N."/>
            <person name="Riley R."/>
            <person name="Savchenko A."/>
            <person name="Shiryaev A."/>
            <person name="Soop K."/>
            <person name="Spirin V."/>
            <person name="Szebenyi C."/>
            <person name="Tomsovsky M."/>
            <person name="Tulloss R.E."/>
            <person name="Uehling J."/>
            <person name="Grigoriev I.V."/>
            <person name="Vagvolgyi C."/>
            <person name="Papp T."/>
            <person name="Martin F.M."/>
            <person name="Miettinen O."/>
            <person name="Hibbett D.S."/>
            <person name="Nagy L.G."/>
        </authorList>
    </citation>
    <scope>NUCLEOTIDE SEQUENCE [LARGE SCALE GENOMIC DNA]</scope>
    <source>
        <strain evidence="1 2">NL-1719</strain>
    </source>
</reference>
<keyword evidence="2" id="KW-1185">Reference proteome</keyword>
<accession>A0ACD3AMZ1</accession>
<dbReference type="EMBL" id="ML208392">
    <property type="protein sequence ID" value="TFK66857.1"/>
    <property type="molecule type" value="Genomic_DNA"/>
</dbReference>
<proteinExistence type="predicted"/>
<gene>
    <name evidence="1" type="ORF">BDN72DRAFT_859586</name>
</gene>
<name>A0ACD3AMZ1_9AGAR</name>
<evidence type="ECO:0000313" key="1">
    <source>
        <dbReference type="EMBL" id="TFK66857.1"/>
    </source>
</evidence>
<dbReference type="Proteomes" id="UP000308600">
    <property type="component" value="Unassembled WGS sequence"/>
</dbReference>
<evidence type="ECO:0000313" key="2">
    <source>
        <dbReference type="Proteomes" id="UP000308600"/>
    </source>
</evidence>
<organism evidence="1 2">
    <name type="scientific">Pluteus cervinus</name>
    <dbReference type="NCBI Taxonomy" id="181527"/>
    <lineage>
        <taxon>Eukaryota</taxon>
        <taxon>Fungi</taxon>
        <taxon>Dikarya</taxon>
        <taxon>Basidiomycota</taxon>
        <taxon>Agaricomycotina</taxon>
        <taxon>Agaricomycetes</taxon>
        <taxon>Agaricomycetidae</taxon>
        <taxon>Agaricales</taxon>
        <taxon>Pluteineae</taxon>
        <taxon>Pluteaceae</taxon>
        <taxon>Pluteus</taxon>
    </lineage>
</organism>